<gene>
    <name evidence="1" type="ORF">HMPREF9140_00706</name>
</gene>
<evidence type="ECO:0008006" key="3">
    <source>
        <dbReference type="Google" id="ProtNLM"/>
    </source>
</evidence>
<evidence type="ECO:0000313" key="1">
    <source>
        <dbReference type="EMBL" id="EHO72299.1"/>
    </source>
</evidence>
<dbReference type="HOGENOM" id="CLU_1213937_0_0_10"/>
<evidence type="ECO:0000313" key="2">
    <source>
        <dbReference type="Proteomes" id="UP000016023"/>
    </source>
</evidence>
<dbReference type="InterPro" id="IPR011250">
    <property type="entry name" value="OMP/PagP_B-barrel"/>
</dbReference>
<keyword evidence="2" id="KW-1185">Reference proteome</keyword>
<sequence>MRTTKSVYLFVIAFILSLVPFAEIHSAEPETAETQENESVEVQAPASPVVRRSFRSSVPSNIIKLNFGPTWMLSRVETSQGEYTGTLAVALTAEYTHYWQGGIGLGVTMDYSYFYFDYDNELSMLYAAPTFSYSWRPARKLLMELGVGLGGVYYTANSYSHDRHRTENDFGLGLHTRFGVEYMLNNHFGLGGEVNTLMSLYPDNTYWLKNRANGFFRMNIVTGVRFYF</sequence>
<accession>H1Q1B8</accession>
<dbReference type="AlphaFoldDB" id="H1Q1B8"/>
<reference evidence="1 2" key="1">
    <citation type="submission" date="2011-12" db="EMBL/GenBank/DDBJ databases">
        <title>The Genome Sequence of Prevotella micans F0438.</title>
        <authorList>
            <consortium name="The Broad Institute Genome Sequencing Platform"/>
            <person name="Earl A."/>
            <person name="Ward D."/>
            <person name="Feldgarden M."/>
            <person name="Gevers D."/>
            <person name="Izard J."/>
            <person name="Baranova O.V."/>
            <person name="Blanton J.M."/>
            <person name="Wade W.G."/>
            <person name="Dewhirst F.E."/>
            <person name="Young S.K."/>
            <person name="Zeng Q."/>
            <person name="Gargeya S."/>
            <person name="Fitzgerald M."/>
            <person name="Haas B."/>
            <person name="Abouelleil A."/>
            <person name="Alvarado L."/>
            <person name="Arachchi H.M."/>
            <person name="Berlin A."/>
            <person name="Chapman S.B."/>
            <person name="Gearin G."/>
            <person name="Goldberg J."/>
            <person name="Griggs A."/>
            <person name="Gujja S."/>
            <person name="Hansen M."/>
            <person name="Heiman D."/>
            <person name="Howarth C."/>
            <person name="Larimer J."/>
            <person name="Lui A."/>
            <person name="MacDonald P.J.P."/>
            <person name="McCowen C."/>
            <person name="Montmayeur A."/>
            <person name="Murphy C."/>
            <person name="Neiman D."/>
            <person name="Pearson M."/>
            <person name="Priest M."/>
            <person name="Roberts A."/>
            <person name="Saif S."/>
            <person name="Shea T."/>
            <person name="Sisk P."/>
            <person name="Stolte C."/>
            <person name="Sykes S."/>
            <person name="Wortman J."/>
            <person name="Nusbaum C."/>
            <person name="Birren B."/>
        </authorList>
    </citation>
    <scope>NUCLEOTIDE SEQUENCE [LARGE SCALE GENOMIC DNA]</scope>
    <source>
        <strain evidence="1 2">F0438</strain>
    </source>
</reference>
<dbReference type="SUPFAM" id="SSF56925">
    <property type="entry name" value="OMPA-like"/>
    <property type="match status" value="1"/>
</dbReference>
<protein>
    <recommendedName>
        <fullName evidence="3">Outer membrane protein beta-barrel domain-containing protein</fullName>
    </recommendedName>
</protein>
<dbReference type="Proteomes" id="UP000016023">
    <property type="component" value="Unassembled WGS sequence"/>
</dbReference>
<organism evidence="1 2">
    <name type="scientific">Prevotella micans F0438</name>
    <dbReference type="NCBI Taxonomy" id="883158"/>
    <lineage>
        <taxon>Bacteria</taxon>
        <taxon>Pseudomonadati</taxon>
        <taxon>Bacteroidota</taxon>
        <taxon>Bacteroidia</taxon>
        <taxon>Bacteroidales</taxon>
        <taxon>Prevotellaceae</taxon>
        <taxon>Prevotella</taxon>
    </lineage>
</organism>
<proteinExistence type="predicted"/>
<dbReference type="RefSeq" id="WP_006951784.1">
    <property type="nucleotide sequence ID" value="NZ_JH594521.1"/>
</dbReference>
<name>H1Q1B8_9BACT</name>
<dbReference type="EMBL" id="AGWK01000021">
    <property type="protein sequence ID" value="EHO72299.1"/>
    <property type="molecule type" value="Genomic_DNA"/>
</dbReference>
<dbReference type="STRING" id="883158.HMPREF9140_00706"/>
<comment type="caution">
    <text evidence="1">The sequence shown here is derived from an EMBL/GenBank/DDBJ whole genome shotgun (WGS) entry which is preliminary data.</text>
</comment>
<dbReference type="PATRIC" id="fig|883158.3.peg.721"/>